<dbReference type="Proteomes" id="UP000000683">
    <property type="component" value="Chromosome"/>
</dbReference>
<evidence type="ECO:0008006" key="4">
    <source>
        <dbReference type="Google" id="ProtNLM"/>
    </source>
</evidence>
<proteinExistence type="predicted"/>
<protein>
    <recommendedName>
        <fullName evidence="4">DUF4437 domain-containing protein</fullName>
    </recommendedName>
</protein>
<feature type="chain" id="PRO_5003330372" description="DUF4437 domain-containing protein" evidence="1">
    <location>
        <begin position="32"/>
        <end position="281"/>
    </location>
</feature>
<name>F5Z769_ALTNA</name>
<dbReference type="InterPro" id="IPR014710">
    <property type="entry name" value="RmlC-like_jellyroll"/>
</dbReference>
<organism evidence="2 3">
    <name type="scientific">Alteromonas naphthalenivorans</name>
    <dbReference type="NCBI Taxonomy" id="715451"/>
    <lineage>
        <taxon>Bacteria</taxon>
        <taxon>Pseudomonadati</taxon>
        <taxon>Pseudomonadota</taxon>
        <taxon>Gammaproteobacteria</taxon>
        <taxon>Alteromonadales</taxon>
        <taxon>Alteromonadaceae</taxon>
        <taxon>Alteromonas/Salinimonas group</taxon>
        <taxon>Alteromonas</taxon>
    </lineage>
</organism>
<dbReference type="HOGENOM" id="CLU_1093315_0_0_6"/>
<evidence type="ECO:0000313" key="2">
    <source>
        <dbReference type="EMBL" id="AEF02912.1"/>
    </source>
</evidence>
<dbReference type="RefSeq" id="WP_013783852.1">
    <property type="nucleotide sequence ID" value="NC_015554.1"/>
</dbReference>
<dbReference type="Pfam" id="PF14499">
    <property type="entry name" value="DUF4437"/>
    <property type="match status" value="1"/>
</dbReference>
<dbReference type="EMBL" id="CP002339">
    <property type="protein sequence ID" value="AEF02912.1"/>
    <property type="molecule type" value="Genomic_DNA"/>
</dbReference>
<keyword evidence="1" id="KW-0732">Signal</keyword>
<evidence type="ECO:0000256" key="1">
    <source>
        <dbReference type="SAM" id="SignalP"/>
    </source>
</evidence>
<dbReference type="CDD" id="cd06989">
    <property type="entry name" value="cupin_DRT102"/>
    <property type="match status" value="1"/>
</dbReference>
<sequence length="281" mass="30272">MKFTIKATTLALALSSAVALSISFTSTTVFAAETASRVVAADDIEWGYLNPLRGDKSPGAADLWGDRTKDTATGMLVRFNKGFESPPHIHNITYRGIVIEGAMHNDDPTAGKMWMPAGSFWTQPAGEDHTTAANGSANLIYLEIDSGPYLVQPSSEHFDNGERPLNLHKDNIVWLNDSELHDVSAPGVSSTYVWGSAADMNGSMVKLPVGFNGSISTDASEFRAVVIAGEVKYQSEDVSSPITLSAGSYVESTGAFEHQIVNEGKGEETIYIRTDSDYQVR</sequence>
<dbReference type="OrthoDB" id="291085at2"/>
<feature type="signal peptide" evidence="1">
    <location>
        <begin position="1"/>
        <end position="31"/>
    </location>
</feature>
<dbReference type="InterPro" id="IPR028013">
    <property type="entry name" value="DUF4437"/>
</dbReference>
<reference evidence="2 3" key="1">
    <citation type="journal article" date="2011" name="J. Bacteriol.">
        <title>Complete genome sequence of the polycyclic aromatic hydrocarbon-degrading bacterium Alteromonas sp. strain SN2.</title>
        <authorList>
            <person name="Jin H.M."/>
            <person name="Jeong H."/>
            <person name="Moon E.J."/>
            <person name="Math R.K."/>
            <person name="Lee K."/>
            <person name="Kim H.J."/>
            <person name="Jeon C.O."/>
            <person name="Oh T.K."/>
            <person name="Kim J.F."/>
        </authorList>
    </citation>
    <scope>NUCLEOTIDE SEQUENCE [LARGE SCALE GENOMIC DNA]</scope>
    <source>
        <strain evidence="3">JCM 17741 / KACC 18427 / KCTC 11700BP / SN2</strain>
    </source>
</reference>
<gene>
    <name evidence="2" type="ordered locus">ambt_06885</name>
</gene>
<dbReference type="AlphaFoldDB" id="F5Z769"/>
<dbReference type="SUPFAM" id="SSF51182">
    <property type="entry name" value="RmlC-like cupins"/>
    <property type="match status" value="1"/>
</dbReference>
<dbReference type="KEGG" id="alt:ambt_06885"/>
<keyword evidence="3" id="KW-1185">Reference proteome</keyword>
<evidence type="ECO:0000313" key="3">
    <source>
        <dbReference type="Proteomes" id="UP000000683"/>
    </source>
</evidence>
<dbReference type="eggNOG" id="COG1917">
    <property type="taxonomic scope" value="Bacteria"/>
</dbReference>
<accession>F5Z769</accession>
<dbReference type="InterPro" id="IPR011051">
    <property type="entry name" value="RmlC_Cupin_sf"/>
</dbReference>
<dbReference type="Gene3D" id="2.60.120.10">
    <property type="entry name" value="Jelly Rolls"/>
    <property type="match status" value="1"/>
</dbReference>